<comment type="similarity">
    <text evidence="1">Belongs to the DinB family.</text>
</comment>
<evidence type="ECO:0000313" key="4">
    <source>
        <dbReference type="Proteomes" id="UP001153642"/>
    </source>
</evidence>
<keyword evidence="4" id="KW-1185">Reference proteome</keyword>
<keyword evidence="2" id="KW-0479">Metal-binding</keyword>
<evidence type="ECO:0000313" key="3">
    <source>
        <dbReference type="EMBL" id="MDG3584869.1"/>
    </source>
</evidence>
<protein>
    <submittedName>
        <fullName evidence="3">DinB family protein</fullName>
    </submittedName>
</protein>
<comment type="caution">
    <text evidence="3">The sequence shown here is derived from an EMBL/GenBank/DDBJ whole genome shotgun (WGS) entry which is preliminary data.</text>
</comment>
<gene>
    <name evidence="3" type="ORF">OSR52_03235</name>
</gene>
<name>A0ABT6FNM4_9FLAO</name>
<dbReference type="RefSeq" id="WP_277898626.1">
    <property type="nucleotide sequence ID" value="NZ_JAPMUA010000001.1"/>
</dbReference>
<reference evidence="3" key="1">
    <citation type="submission" date="2022-11" db="EMBL/GenBank/DDBJ databases">
        <title>High-quality draft genome sequence of Galbibacter sp. strain CMA-7.</title>
        <authorList>
            <person name="Wei L."/>
            <person name="Dong C."/>
            <person name="Shao Z."/>
        </authorList>
    </citation>
    <scope>NUCLEOTIDE SEQUENCE</scope>
    <source>
        <strain evidence="3">CMA-7</strain>
    </source>
</reference>
<dbReference type="PANTHER" id="PTHR37302">
    <property type="entry name" value="SLR1116 PROTEIN"/>
    <property type="match status" value="1"/>
</dbReference>
<dbReference type="SUPFAM" id="SSF109854">
    <property type="entry name" value="DinB/YfiT-like putative metalloenzymes"/>
    <property type="match status" value="1"/>
</dbReference>
<evidence type="ECO:0000256" key="2">
    <source>
        <dbReference type="ARBA" id="ARBA00022723"/>
    </source>
</evidence>
<organism evidence="3 4">
    <name type="scientific">Galbibacter pacificus</name>
    <dbReference type="NCBI Taxonomy" id="2996052"/>
    <lineage>
        <taxon>Bacteria</taxon>
        <taxon>Pseudomonadati</taxon>
        <taxon>Bacteroidota</taxon>
        <taxon>Flavobacteriia</taxon>
        <taxon>Flavobacteriales</taxon>
        <taxon>Flavobacteriaceae</taxon>
        <taxon>Galbibacter</taxon>
    </lineage>
</organism>
<dbReference type="InterPro" id="IPR007837">
    <property type="entry name" value="DinB"/>
</dbReference>
<dbReference type="Proteomes" id="UP001153642">
    <property type="component" value="Unassembled WGS sequence"/>
</dbReference>
<proteinExistence type="inferred from homology"/>
<dbReference type="InterPro" id="IPR034660">
    <property type="entry name" value="DinB/YfiT-like"/>
</dbReference>
<sequence length="169" mass="20039">MNLKKVITDSVTYTNWVHQKYMEWLSKKPEELLNKEVPSSYNSIIKTLNHILSTQEYWWSIINESSEFVPRQNNAYLNKKEIFYALDKNSKKVQAYIASLSEKELQRKVRIKTEWFSCSFSKYDYIQHLVIHSTYHRGQIVTIGRNIGITDAPMTDSNFWNIYKENEAG</sequence>
<dbReference type="Pfam" id="PF05163">
    <property type="entry name" value="DinB"/>
    <property type="match status" value="1"/>
</dbReference>
<accession>A0ABT6FNM4</accession>
<dbReference type="EMBL" id="JAPMUA010000001">
    <property type="protein sequence ID" value="MDG3584869.1"/>
    <property type="molecule type" value="Genomic_DNA"/>
</dbReference>
<dbReference type="Gene3D" id="1.20.120.450">
    <property type="entry name" value="dinb family like domain"/>
    <property type="match status" value="1"/>
</dbReference>
<evidence type="ECO:0000256" key="1">
    <source>
        <dbReference type="ARBA" id="ARBA00008635"/>
    </source>
</evidence>
<dbReference type="PANTHER" id="PTHR37302:SF3">
    <property type="entry name" value="DAMAGE-INDUCIBLE PROTEIN DINB"/>
    <property type="match status" value="1"/>
</dbReference>